<proteinExistence type="predicted"/>
<dbReference type="Proteomes" id="UP000011769">
    <property type="component" value="Unassembled WGS sequence"/>
</dbReference>
<comment type="caution">
    <text evidence="1">The sequence shown here is derived from an EMBL/GenBank/DDBJ whole genome shotgun (WGS) entry which is preliminary data.</text>
</comment>
<keyword evidence="2" id="KW-1185">Reference proteome</keyword>
<reference evidence="1 2" key="1">
    <citation type="journal article" date="2013" name="PLoS ONE">
        <title>Comparative Genomic Characterization of Three Streptococcus parauberis Strains in Fish Pathogen, as Assessed by Wide-Genome Analyses.</title>
        <authorList>
            <person name="Nho S.W."/>
            <person name="Hikima J."/>
            <person name="Park S.B."/>
            <person name="Jang H.B."/>
            <person name="Cha I.S."/>
            <person name="Yasuike M."/>
            <person name="Nakamura Y."/>
            <person name="Fujiwara A."/>
            <person name="Sano M."/>
            <person name="Kanai K."/>
            <person name="Kondo H."/>
            <person name="Hirono I."/>
            <person name="Takeyama H."/>
            <person name="Aoki T."/>
            <person name="Jung T.S."/>
        </authorList>
    </citation>
    <scope>NUCLEOTIDE SEQUENCE [LARGE SCALE GENOMIC DNA]</scope>
    <source>
        <strain evidence="1 2">KRS-02083</strain>
    </source>
</reference>
<name>A0ABP2T046_9STRE</name>
<sequence length="113" mass="13157">MLGEKMITTHEKIGVGYFDTVFAKIEIETMADALKSFALNYDLDETSSQGEVLNYFVSTLIKTIDLQNFKLIAPQLFTYSKTYQETVEVYPIKESKEELIYLQKYIDQLIYED</sequence>
<gene>
    <name evidence="1" type="ORF">SPJ1_0018</name>
</gene>
<dbReference type="EMBL" id="ALYM01000001">
    <property type="protein sequence ID" value="EMG26056.1"/>
    <property type="molecule type" value="Genomic_DNA"/>
</dbReference>
<accession>A0ABP2T046</accession>
<evidence type="ECO:0000313" key="2">
    <source>
        <dbReference type="Proteomes" id="UP000011769"/>
    </source>
</evidence>
<evidence type="ECO:0000313" key="1">
    <source>
        <dbReference type="EMBL" id="EMG26056.1"/>
    </source>
</evidence>
<protein>
    <submittedName>
        <fullName evidence="1">Uncharacterized protein</fullName>
    </submittedName>
</protein>
<organism evidence="1 2">
    <name type="scientific">Streptococcus parauberis KRS-02083</name>
    <dbReference type="NCBI Taxonomy" id="1207545"/>
    <lineage>
        <taxon>Bacteria</taxon>
        <taxon>Bacillati</taxon>
        <taxon>Bacillota</taxon>
        <taxon>Bacilli</taxon>
        <taxon>Lactobacillales</taxon>
        <taxon>Streptococcaceae</taxon>
        <taxon>Streptococcus</taxon>
    </lineage>
</organism>